<evidence type="ECO:0000256" key="2">
    <source>
        <dbReference type="ARBA" id="ARBA00004173"/>
    </source>
</evidence>
<evidence type="ECO:0000256" key="11">
    <source>
        <dbReference type="ARBA" id="ARBA00058228"/>
    </source>
</evidence>
<dbReference type="Pfam" id="PF00291">
    <property type="entry name" value="PALP"/>
    <property type="match status" value="1"/>
</dbReference>
<evidence type="ECO:0000256" key="1">
    <source>
        <dbReference type="ARBA" id="ARBA00001933"/>
    </source>
</evidence>
<dbReference type="FunFam" id="3.40.50.1100:FF:000011">
    <property type="entry name" value="Cysteine synthase (o-acetylserine)"/>
    <property type="match status" value="1"/>
</dbReference>
<comment type="subcellular location">
    <subcellularLocation>
        <location evidence="2">Mitochondrion</location>
    </subcellularLocation>
</comment>
<keyword evidence="9" id="KW-0496">Mitochondrion</keyword>
<keyword evidence="7" id="KW-0663">Pyridoxal phosphate</keyword>
<dbReference type="STRING" id="10195.A0A3M7Q2D8"/>
<organism evidence="17 18">
    <name type="scientific">Brachionus plicatilis</name>
    <name type="common">Marine rotifer</name>
    <name type="synonym">Brachionus muelleri</name>
    <dbReference type="NCBI Taxonomy" id="10195"/>
    <lineage>
        <taxon>Eukaryota</taxon>
        <taxon>Metazoa</taxon>
        <taxon>Spiralia</taxon>
        <taxon>Gnathifera</taxon>
        <taxon>Rotifera</taxon>
        <taxon>Eurotatoria</taxon>
        <taxon>Monogononta</taxon>
        <taxon>Pseudotrocha</taxon>
        <taxon>Ploima</taxon>
        <taxon>Brachionidae</taxon>
        <taxon>Brachionus</taxon>
    </lineage>
</organism>
<dbReference type="GO" id="GO:0006535">
    <property type="term" value="P:cysteine biosynthetic process from serine"/>
    <property type="evidence" value="ECO:0007669"/>
    <property type="project" value="InterPro"/>
</dbReference>
<evidence type="ECO:0000256" key="12">
    <source>
        <dbReference type="ARBA" id="ARBA00072087"/>
    </source>
</evidence>
<reference evidence="17 18" key="1">
    <citation type="journal article" date="2018" name="Sci. Rep.">
        <title>Genomic signatures of local adaptation to the degree of environmental predictability in rotifers.</title>
        <authorList>
            <person name="Franch-Gras L."/>
            <person name="Hahn C."/>
            <person name="Garcia-Roger E.M."/>
            <person name="Carmona M.J."/>
            <person name="Serra M."/>
            <person name="Gomez A."/>
        </authorList>
    </citation>
    <scope>NUCLEOTIDE SEQUENCE [LARGE SCALE GENOMIC DNA]</scope>
    <source>
        <strain evidence="17">HYR1</strain>
    </source>
</reference>
<comment type="caution">
    <text evidence="17">The sequence shown here is derived from an EMBL/GenBank/DDBJ whole genome shotgun (WGS) entry which is preliminary data.</text>
</comment>
<evidence type="ECO:0000256" key="13">
    <source>
        <dbReference type="ARBA" id="ARBA00078262"/>
    </source>
</evidence>
<evidence type="ECO:0000256" key="8">
    <source>
        <dbReference type="ARBA" id="ARBA00022946"/>
    </source>
</evidence>
<proteinExistence type="inferred from homology"/>
<evidence type="ECO:0000256" key="6">
    <source>
        <dbReference type="ARBA" id="ARBA00022679"/>
    </source>
</evidence>
<dbReference type="NCBIfam" id="NF007989">
    <property type="entry name" value="PRK10717.1"/>
    <property type="match status" value="1"/>
</dbReference>
<evidence type="ECO:0000259" key="16">
    <source>
        <dbReference type="Pfam" id="PF00291"/>
    </source>
</evidence>
<dbReference type="InterPro" id="IPR036052">
    <property type="entry name" value="TrpB-like_PALP_sf"/>
</dbReference>
<dbReference type="GO" id="GO:0005739">
    <property type="term" value="C:mitochondrion"/>
    <property type="evidence" value="ECO:0007669"/>
    <property type="project" value="UniProtKB-SubCell"/>
</dbReference>
<dbReference type="Proteomes" id="UP000276133">
    <property type="component" value="Unassembled WGS sequence"/>
</dbReference>
<dbReference type="SUPFAM" id="SSF53686">
    <property type="entry name" value="Tryptophan synthase beta subunit-like PLP-dependent enzymes"/>
    <property type="match status" value="1"/>
</dbReference>
<evidence type="ECO:0000256" key="5">
    <source>
        <dbReference type="ARBA" id="ARBA00022605"/>
    </source>
</evidence>
<evidence type="ECO:0000256" key="10">
    <source>
        <dbReference type="ARBA" id="ARBA00050981"/>
    </source>
</evidence>
<comment type="catalytic activity">
    <reaction evidence="10">
        <text>O-succinyl-L-serine + hydrogen sulfide = L-cysteine + succinate</text>
        <dbReference type="Rhea" id="RHEA:53816"/>
        <dbReference type="ChEBI" id="CHEBI:29919"/>
        <dbReference type="ChEBI" id="CHEBI:30031"/>
        <dbReference type="ChEBI" id="CHEBI:35235"/>
        <dbReference type="ChEBI" id="CHEBI:136856"/>
    </reaction>
</comment>
<feature type="domain" description="Tryptophan synthase beta chain-like PALP" evidence="16">
    <location>
        <begin position="34"/>
        <end position="334"/>
    </location>
</feature>
<keyword evidence="8" id="KW-0809">Transit peptide</keyword>
<evidence type="ECO:0000256" key="15">
    <source>
        <dbReference type="ARBA" id="ARBA00081847"/>
    </source>
</evidence>
<keyword evidence="5" id="KW-0028">Amino-acid biosynthesis</keyword>
<comment type="similarity">
    <text evidence="4">Belongs to the cysteine synthase/cystathionine beta-synthase family.</text>
</comment>
<dbReference type="AlphaFoldDB" id="A0A3M7Q2D8"/>
<keyword evidence="6" id="KW-0808">Transferase</keyword>
<dbReference type="GO" id="GO:0016740">
    <property type="term" value="F:transferase activity"/>
    <property type="evidence" value="ECO:0007669"/>
    <property type="project" value="UniProtKB-KW"/>
</dbReference>
<accession>A0A3M7Q2D8</accession>
<comment type="pathway">
    <text evidence="3">Amino-acid biosynthesis; L-cysteine biosynthesis; L-cysteine from L-serine: step 2/2.</text>
</comment>
<evidence type="ECO:0000256" key="14">
    <source>
        <dbReference type="ARBA" id="ARBA00079147"/>
    </source>
</evidence>
<evidence type="ECO:0000256" key="7">
    <source>
        <dbReference type="ARBA" id="ARBA00022898"/>
    </source>
</evidence>
<dbReference type="EMBL" id="REGN01007708">
    <property type="protein sequence ID" value="RNA05473.1"/>
    <property type="molecule type" value="Genomic_DNA"/>
</dbReference>
<gene>
    <name evidence="17" type="ORF">BpHYR1_038155</name>
</gene>
<evidence type="ECO:0000256" key="9">
    <source>
        <dbReference type="ARBA" id="ARBA00023128"/>
    </source>
</evidence>
<dbReference type="FunFam" id="3.40.50.1100:FF:000118">
    <property type="entry name" value="Related to CYS4-cystathionine beta-synthase"/>
    <property type="match status" value="1"/>
</dbReference>
<dbReference type="InterPro" id="IPR001216">
    <property type="entry name" value="P-phosphate_BS"/>
</dbReference>
<evidence type="ECO:0000313" key="17">
    <source>
        <dbReference type="EMBL" id="RNA05473.1"/>
    </source>
</evidence>
<dbReference type="PROSITE" id="PS00901">
    <property type="entry name" value="CYS_SYNTHASE"/>
    <property type="match status" value="1"/>
</dbReference>
<comment type="function">
    <text evidence="11">Catalyzes the conversion of O-succinyl-L-serine into cysteine, the last step in the cysteine biosynthesis pathway. Can also use O-acetyl-L-serine.</text>
</comment>
<sequence length="368" mass="40504">MFGTTKFHYLLNRLSVHRRNYSSRPDAVLKSFTAAIGNTPLVKLEKISKESGCNILVKCEYMNPGGSVKDRAALHLIKEAVDSKKITHLPQKDAPIPTIVEGTAGNTGIGLVHICNSLGFKCHIFMPNNQSKEKVEYLSALGAEISQFPPVPFSDPNNYNHKAKEFAEKTSNSVWTNQFDNTQNRQAHIETTGPEIWNQTDGKVDAIVFGAGTGGTLAGCSIYLKEKNKDIQVFSADPQGSVLYHFFKHGKLERTEGSSITEGIGQGRITDNLKGALVDDAIFVHDREAVNMTFRLLHEEGFFVGATSGLNVAAAVQVAKILGPGKNIVTCLCDTGSKYMNRLYSRAELEKRNLIEAIPAQYRKYLKP</sequence>
<dbReference type="PANTHER" id="PTHR10314">
    <property type="entry name" value="CYSTATHIONINE BETA-SYNTHASE"/>
    <property type="match status" value="1"/>
</dbReference>
<comment type="cofactor">
    <cofactor evidence="1">
        <name>pyridoxal 5'-phosphate</name>
        <dbReference type="ChEBI" id="CHEBI:597326"/>
    </cofactor>
</comment>
<dbReference type="OrthoDB" id="10259545at2759"/>
<dbReference type="InterPro" id="IPR001926">
    <property type="entry name" value="TrpB-like_PALP"/>
</dbReference>
<dbReference type="CDD" id="cd01561">
    <property type="entry name" value="CBS_like"/>
    <property type="match status" value="1"/>
</dbReference>
<dbReference type="Gene3D" id="3.40.50.1100">
    <property type="match status" value="2"/>
</dbReference>
<evidence type="ECO:0000313" key="18">
    <source>
        <dbReference type="Proteomes" id="UP000276133"/>
    </source>
</evidence>
<protein>
    <recommendedName>
        <fullName evidence="12">Cysteine synthase 1</fullName>
    </recommendedName>
    <alternativeName>
        <fullName evidence="13">O-acetylserine (thiol)-lyase 1</fullName>
    </alternativeName>
    <alternativeName>
        <fullName evidence="14">O-acetylserine sulfhydrylase 1</fullName>
    </alternativeName>
    <alternativeName>
        <fullName evidence="15">O-succinylserine sulfhydrylase</fullName>
    </alternativeName>
</protein>
<evidence type="ECO:0000256" key="4">
    <source>
        <dbReference type="ARBA" id="ARBA00007103"/>
    </source>
</evidence>
<evidence type="ECO:0000256" key="3">
    <source>
        <dbReference type="ARBA" id="ARBA00004962"/>
    </source>
</evidence>
<name>A0A3M7Q2D8_BRAPC</name>
<dbReference type="InterPro" id="IPR050214">
    <property type="entry name" value="Cys_Synth/Cystath_Beta-Synth"/>
</dbReference>
<keyword evidence="18" id="KW-1185">Reference proteome</keyword>